<dbReference type="PANTHER" id="PTHR11941">
    <property type="entry name" value="ENOYL-COA HYDRATASE-RELATED"/>
    <property type="match status" value="1"/>
</dbReference>
<dbReference type="OrthoDB" id="2862111at2"/>
<organism evidence="1 3">
    <name type="scientific">Tepidimonas ignava</name>
    <dbReference type="NCBI Taxonomy" id="114249"/>
    <lineage>
        <taxon>Bacteria</taxon>
        <taxon>Pseudomonadati</taxon>
        <taxon>Pseudomonadota</taxon>
        <taxon>Betaproteobacteria</taxon>
        <taxon>Burkholderiales</taxon>
        <taxon>Tepidimonas</taxon>
    </lineage>
</organism>
<evidence type="ECO:0000313" key="3">
    <source>
        <dbReference type="Proteomes" id="UP000295536"/>
    </source>
</evidence>
<dbReference type="SUPFAM" id="SSF52096">
    <property type="entry name" value="ClpP/crotonase"/>
    <property type="match status" value="1"/>
</dbReference>
<dbReference type="RefSeq" id="WP_132963532.1">
    <property type="nucleotide sequence ID" value="NZ_DAIPFN010000003.1"/>
</dbReference>
<dbReference type="Pfam" id="PF00378">
    <property type="entry name" value="ECH_1"/>
    <property type="match status" value="1"/>
</dbReference>
<dbReference type="Gene3D" id="3.90.226.10">
    <property type="entry name" value="2-enoyl-CoA Hydratase, Chain A, domain 1"/>
    <property type="match status" value="1"/>
</dbReference>
<reference evidence="1 3" key="1">
    <citation type="submission" date="2019-03" db="EMBL/GenBank/DDBJ databases">
        <title>Genomic Encyclopedia of Type Strains, Phase IV (KMG-IV): sequencing the most valuable type-strain genomes for metagenomic binning, comparative biology and taxonomic classification.</title>
        <authorList>
            <person name="Goeker M."/>
        </authorList>
    </citation>
    <scope>NUCLEOTIDE SEQUENCE [LARGE SCALE GENOMIC DNA]</scope>
    <source>
        <strain evidence="1 3">DSM 12034</strain>
    </source>
</reference>
<protein>
    <submittedName>
        <fullName evidence="1">Enoyl-CoA hydratase/carnithine racemase</fullName>
    </submittedName>
    <submittedName>
        <fullName evidence="2">Short-chain-enoyl-CoA hydratase</fullName>
        <ecNumber evidence="2">4.2.1.150</ecNumber>
    </submittedName>
</protein>
<dbReference type="AlphaFoldDB" id="A0A4R3L3S9"/>
<evidence type="ECO:0000313" key="2">
    <source>
        <dbReference type="EMBL" id="TSE19100.1"/>
    </source>
</evidence>
<keyword evidence="2" id="KW-0456">Lyase</keyword>
<dbReference type="CDD" id="cd06558">
    <property type="entry name" value="crotonase-like"/>
    <property type="match status" value="1"/>
</dbReference>
<keyword evidence="4" id="KW-1185">Reference proteome</keyword>
<dbReference type="PANTHER" id="PTHR11941:SF54">
    <property type="entry name" value="ENOYL-COA HYDRATASE, MITOCHONDRIAL"/>
    <property type="match status" value="1"/>
</dbReference>
<comment type="caution">
    <text evidence="1">The sequence shown here is derived from an EMBL/GenBank/DDBJ whole genome shotgun (WGS) entry which is preliminary data.</text>
</comment>
<dbReference type="GO" id="GO:0018812">
    <property type="term" value="F:3-hydroxyacyl-CoA dehydratase activity"/>
    <property type="evidence" value="ECO:0007669"/>
    <property type="project" value="UniProtKB-EC"/>
</dbReference>
<dbReference type="EMBL" id="VJNC01000019">
    <property type="protein sequence ID" value="TSE19100.1"/>
    <property type="molecule type" value="Genomic_DNA"/>
</dbReference>
<dbReference type="Proteomes" id="UP000315577">
    <property type="component" value="Unassembled WGS sequence"/>
</dbReference>
<sequence>MRTPSGPPQWALADGVATITLCRPQHHNRLHLDDLQRLRELVQRANDDPRVRVLVLAARVRAGARPVFSAGFHLGDFERAEGGAGAAADAFVQAADALAAARPVTLAALGGSVYGGAVDLALACDLRVGVLGMEARVPAAALGLHYGTSGLRRAVAVLGLPVARRLFVAAHTLGADELLASGFVDALVPPSALAAEVQRRAQALAALAPLAVQGMKRTLLELATGTGDAATWRQRERLTQASADFAEGRAAALQRRAPRFVGR</sequence>
<evidence type="ECO:0000313" key="1">
    <source>
        <dbReference type="EMBL" id="TCS94381.1"/>
    </source>
</evidence>
<dbReference type="Proteomes" id="UP000295536">
    <property type="component" value="Unassembled WGS sequence"/>
</dbReference>
<proteinExistence type="predicted"/>
<name>A0A4R3L3S9_9BURK</name>
<dbReference type="GO" id="GO:0006635">
    <property type="term" value="P:fatty acid beta-oxidation"/>
    <property type="evidence" value="ECO:0007669"/>
    <property type="project" value="TreeGrafter"/>
</dbReference>
<dbReference type="EMBL" id="SMAH01000019">
    <property type="protein sequence ID" value="TCS94381.1"/>
    <property type="molecule type" value="Genomic_DNA"/>
</dbReference>
<gene>
    <name evidence="2" type="primary">crt</name>
    <name evidence="1" type="ORF">EDC36_11917</name>
    <name evidence="2" type="ORF">Tigna_02326</name>
</gene>
<dbReference type="InterPro" id="IPR029045">
    <property type="entry name" value="ClpP/crotonase-like_dom_sf"/>
</dbReference>
<dbReference type="EC" id="4.2.1.150" evidence="2"/>
<reference evidence="2 4" key="2">
    <citation type="submission" date="2019-07" db="EMBL/GenBank/DDBJ databases">
        <title>Tepidimonas ignava SPS-1037 draft genome.</title>
        <authorList>
            <person name="Da Costa M.S."/>
            <person name="Froufe H.J.C."/>
            <person name="Egas C."/>
            <person name="Albuquerque L."/>
        </authorList>
    </citation>
    <scope>NUCLEOTIDE SEQUENCE [LARGE SCALE GENOMIC DNA]</scope>
    <source>
        <strain evidence="2 4">SPS-1037</strain>
    </source>
</reference>
<accession>A0A4R3L3S9</accession>
<evidence type="ECO:0000313" key="4">
    <source>
        <dbReference type="Proteomes" id="UP000315577"/>
    </source>
</evidence>
<dbReference type="InterPro" id="IPR001753">
    <property type="entry name" value="Enoyl-CoA_hydra/iso"/>
</dbReference>